<feature type="region of interest" description="C-terminal hotdog fold" evidence="7">
    <location>
        <begin position="2664"/>
        <end position="2799"/>
    </location>
</feature>
<dbReference type="SUPFAM" id="SSF55048">
    <property type="entry name" value="Probable ACP-binding domain of malonyl-CoA ACP transacylase"/>
    <property type="match status" value="2"/>
</dbReference>
<evidence type="ECO:0000256" key="4">
    <source>
        <dbReference type="ARBA" id="ARBA00022737"/>
    </source>
</evidence>
<dbReference type="InterPro" id="IPR002364">
    <property type="entry name" value="Quin_OxRdtase/zeta-crystal_CS"/>
</dbReference>
<feature type="domain" description="Carrier" evidence="8">
    <location>
        <begin position="3577"/>
        <end position="3652"/>
    </location>
</feature>
<dbReference type="SUPFAM" id="SSF52151">
    <property type="entry name" value="FabD/lysophospholipase-like"/>
    <property type="match status" value="2"/>
</dbReference>
<dbReference type="InterPro" id="IPR036736">
    <property type="entry name" value="ACP-like_sf"/>
</dbReference>
<dbReference type="InterPro" id="IPR055123">
    <property type="entry name" value="SpnB-like_Rossmann"/>
</dbReference>
<keyword evidence="12" id="KW-1185">Reference proteome</keyword>
<dbReference type="InterPro" id="IPR020807">
    <property type="entry name" value="PKS_DH"/>
</dbReference>
<dbReference type="InterPro" id="IPR049900">
    <property type="entry name" value="PKS_mFAS_DH"/>
</dbReference>
<feature type="active site" description="Proton acceptor; for dehydratase activity" evidence="7">
    <location>
        <position position="902"/>
    </location>
</feature>
<feature type="region of interest" description="N-terminal hotdog fold" evidence="7">
    <location>
        <begin position="870"/>
        <end position="988"/>
    </location>
</feature>
<dbReference type="SMART" id="SM01294">
    <property type="entry name" value="PKS_PP_betabranch"/>
    <property type="match status" value="2"/>
</dbReference>
<dbReference type="InterPro" id="IPR042104">
    <property type="entry name" value="PKS_dehydratase_sf"/>
</dbReference>
<dbReference type="PROSITE" id="PS00012">
    <property type="entry name" value="PHOSPHOPANTETHEINE"/>
    <property type="match status" value="2"/>
</dbReference>
<keyword evidence="5" id="KW-0511">Multifunctional enzyme</keyword>
<dbReference type="Pfam" id="PF00550">
    <property type="entry name" value="PP-binding"/>
    <property type="match status" value="2"/>
</dbReference>
<feature type="domain" description="PKS/mFAS DH" evidence="10">
    <location>
        <begin position="870"/>
        <end position="1136"/>
    </location>
</feature>
<dbReference type="InterPro" id="IPR020806">
    <property type="entry name" value="PKS_PP-bd"/>
</dbReference>
<feature type="domain" description="PKS/mFAS DH" evidence="10">
    <location>
        <begin position="2533"/>
        <end position="2799"/>
    </location>
</feature>
<dbReference type="Pfam" id="PF08240">
    <property type="entry name" value="ADH_N"/>
    <property type="match status" value="1"/>
</dbReference>
<name>A0AAC9HQN1_9PSEU</name>
<dbReference type="InterPro" id="IPR006162">
    <property type="entry name" value="Ppantetheine_attach_site"/>
</dbReference>
<dbReference type="InterPro" id="IPR020843">
    <property type="entry name" value="ER"/>
</dbReference>
<feature type="domain" description="Carrier" evidence="8">
    <location>
        <begin position="1565"/>
        <end position="1640"/>
    </location>
</feature>
<keyword evidence="4" id="KW-0677">Repeat</keyword>
<dbReference type="SMART" id="SM00822">
    <property type="entry name" value="PKS_KR"/>
    <property type="match status" value="2"/>
</dbReference>
<dbReference type="InterPro" id="IPR036291">
    <property type="entry name" value="NAD(P)-bd_dom_sf"/>
</dbReference>
<proteinExistence type="predicted"/>
<accession>A0AAC9HQN1</accession>
<dbReference type="InterPro" id="IPR050091">
    <property type="entry name" value="PKS_NRPS_Biosynth_Enz"/>
</dbReference>
<dbReference type="Pfam" id="PF02801">
    <property type="entry name" value="Ketoacyl-synt_C"/>
    <property type="match status" value="2"/>
</dbReference>
<feature type="region of interest" description="N-terminal hotdog fold" evidence="7">
    <location>
        <begin position="2533"/>
        <end position="2652"/>
    </location>
</feature>
<dbReference type="Pfam" id="PF14765">
    <property type="entry name" value="PS-DH"/>
    <property type="match status" value="2"/>
</dbReference>
<dbReference type="PANTHER" id="PTHR43775">
    <property type="entry name" value="FATTY ACID SYNTHASE"/>
    <property type="match status" value="1"/>
</dbReference>
<dbReference type="Pfam" id="PF08659">
    <property type="entry name" value="KR"/>
    <property type="match status" value="2"/>
</dbReference>
<gene>
    <name evidence="11" type="ORF">TL08_14650</name>
</gene>
<dbReference type="SMART" id="SM00827">
    <property type="entry name" value="PKS_AT"/>
    <property type="match status" value="2"/>
</dbReference>
<dbReference type="SUPFAM" id="SSF47336">
    <property type="entry name" value="ACP-like"/>
    <property type="match status" value="2"/>
</dbReference>
<dbReference type="GO" id="GO:0006633">
    <property type="term" value="P:fatty acid biosynthetic process"/>
    <property type="evidence" value="ECO:0007669"/>
    <property type="project" value="InterPro"/>
</dbReference>
<dbReference type="Gene3D" id="3.30.70.3290">
    <property type="match status" value="2"/>
</dbReference>
<dbReference type="InterPro" id="IPR032821">
    <property type="entry name" value="PKS_assoc"/>
</dbReference>
<evidence type="ECO:0000256" key="2">
    <source>
        <dbReference type="ARBA" id="ARBA00022553"/>
    </source>
</evidence>
<dbReference type="EMBL" id="CP014859">
    <property type="protein sequence ID" value="AOS63739.1"/>
    <property type="molecule type" value="Genomic_DNA"/>
</dbReference>
<dbReference type="PROSITE" id="PS52004">
    <property type="entry name" value="KS3_2"/>
    <property type="match status" value="2"/>
</dbReference>
<feature type="active site" description="Proton donor; for dehydratase activity" evidence="7">
    <location>
        <position position="2725"/>
    </location>
</feature>
<dbReference type="CDD" id="cd08956">
    <property type="entry name" value="KR_3_FAS_SDR_x"/>
    <property type="match status" value="2"/>
</dbReference>
<evidence type="ECO:0000256" key="7">
    <source>
        <dbReference type="PROSITE-ProRule" id="PRU01363"/>
    </source>
</evidence>
<evidence type="ECO:0000313" key="11">
    <source>
        <dbReference type="EMBL" id="AOS63739.1"/>
    </source>
</evidence>
<dbReference type="GO" id="GO:0004315">
    <property type="term" value="F:3-oxoacyl-[acyl-carrier-protein] synthase activity"/>
    <property type="evidence" value="ECO:0007669"/>
    <property type="project" value="InterPro"/>
</dbReference>
<dbReference type="PROSITE" id="PS00606">
    <property type="entry name" value="KS3_1"/>
    <property type="match status" value="2"/>
</dbReference>
<dbReference type="InterPro" id="IPR016036">
    <property type="entry name" value="Malonyl_transacylase_ACP-bd"/>
</dbReference>
<dbReference type="GO" id="GO:0008270">
    <property type="term" value="F:zinc ion binding"/>
    <property type="evidence" value="ECO:0007669"/>
    <property type="project" value="InterPro"/>
</dbReference>
<dbReference type="InterPro" id="IPR013154">
    <property type="entry name" value="ADH-like_N"/>
</dbReference>
<dbReference type="InterPro" id="IPR014030">
    <property type="entry name" value="Ketoacyl_synth_N"/>
</dbReference>
<dbReference type="PROSITE" id="PS01162">
    <property type="entry name" value="QOR_ZETA_CRYSTAL"/>
    <property type="match status" value="1"/>
</dbReference>
<dbReference type="Pfam" id="PF13602">
    <property type="entry name" value="ADH_zinc_N_2"/>
    <property type="match status" value="1"/>
</dbReference>
<feature type="domain" description="Ketosynthase family 3 (KS3)" evidence="9">
    <location>
        <begin position="33"/>
        <end position="457"/>
    </location>
</feature>
<keyword evidence="6" id="KW-0012">Acyltransferase</keyword>
<keyword evidence="3" id="KW-0808">Transferase</keyword>
<dbReference type="SMART" id="SM00826">
    <property type="entry name" value="PKS_DH"/>
    <property type="match status" value="2"/>
</dbReference>
<feature type="active site" description="Proton acceptor; for dehydratase activity" evidence="7">
    <location>
        <position position="2565"/>
    </location>
</feature>
<dbReference type="FunFam" id="3.40.47.10:FF:000019">
    <property type="entry name" value="Polyketide synthase type I"/>
    <property type="match status" value="2"/>
</dbReference>
<dbReference type="FunFam" id="3.40.50.720:FF:000209">
    <property type="entry name" value="Polyketide synthase Pks12"/>
    <property type="match status" value="1"/>
</dbReference>
<dbReference type="Pfam" id="PF00109">
    <property type="entry name" value="ketoacyl-synt"/>
    <property type="match status" value="2"/>
</dbReference>
<dbReference type="SMART" id="SM00829">
    <property type="entry name" value="PKS_ER"/>
    <property type="match status" value="1"/>
</dbReference>
<dbReference type="CDD" id="cd00833">
    <property type="entry name" value="PKS"/>
    <property type="match status" value="2"/>
</dbReference>
<dbReference type="Pfam" id="PF21089">
    <property type="entry name" value="PKS_DH_N"/>
    <property type="match status" value="2"/>
</dbReference>
<dbReference type="GO" id="GO:0004312">
    <property type="term" value="F:fatty acid synthase activity"/>
    <property type="evidence" value="ECO:0007669"/>
    <property type="project" value="TreeGrafter"/>
</dbReference>
<keyword evidence="1" id="KW-0596">Phosphopantetheine</keyword>
<dbReference type="CDD" id="cd05195">
    <property type="entry name" value="enoyl_red"/>
    <property type="match status" value="1"/>
</dbReference>
<evidence type="ECO:0000256" key="3">
    <source>
        <dbReference type="ARBA" id="ARBA00022679"/>
    </source>
</evidence>
<dbReference type="InterPro" id="IPR013968">
    <property type="entry name" value="PKS_KR"/>
</dbReference>
<dbReference type="Proteomes" id="UP000095210">
    <property type="component" value="Chromosome"/>
</dbReference>
<keyword evidence="2" id="KW-0597">Phosphoprotein</keyword>
<dbReference type="InterPro" id="IPR001227">
    <property type="entry name" value="Ac_transferase_dom_sf"/>
</dbReference>
<dbReference type="FunFam" id="1.10.1200.10:FF:000007">
    <property type="entry name" value="Probable polyketide synthase pks17"/>
    <property type="match status" value="2"/>
</dbReference>
<dbReference type="Pfam" id="PF00698">
    <property type="entry name" value="Acyl_transf_1"/>
    <property type="match status" value="2"/>
</dbReference>
<dbReference type="InterPro" id="IPR014031">
    <property type="entry name" value="Ketoacyl_synth_C"/>
</dbReference>
<dbReference type="GO" id="GO:0031177">
    <property type="term" value="F:phosphopantetheine binding"/>
    <property type="evidence" value="ECO:0007669"/>
    <property type="project" value="InterPro"/>
</dbReference>
<dbReference type="InterPro" id="IPR020841">
    <property type="entry name" value="PKS_Beta-ketoAc_synthase_dom"/>
</dbReference>
<dbReference type="InterPro" id="IPR016039">
    <property type="entry name" value="Thiolase-like"/>
</dbReference>
<evidence type="ECO:0000256" key="5">
    <source>
        <dbReference type="ARBA" id="ARBA00023268"/>
    </source>
</evidence>
<feature type="active site" description="Proton donor; for dehydratase activity" evidence="7">
    <location>
        <position position="1060"/>
    </location>
</feature>
<dbReference type="InterPro" id="IPR049552">
    <property type="entry name" value="PKS_DH_N"/>
</dbReference>
<dbReference type="PANTHER" id="PTHR43775:SF51">
    <property type="entry name" value="INACTIVE PHENOLPHTHIOCEROL SYNTHESIS POLYKETIDE SYNTHASE TYPE I PKS1-RELATED"/>
    <property type="match status" value="1"/>
</dbReference>
<dbReference type="InterPro" id="IPR049551">
    <property type="entry name" value="PKS_DH_C"/>
</dbReference>
<dbReference type="InterPro" id="IPR057326">
    <property type="entry name" value="KR_dom"/>
</dbReference>
<evidence type="ECO:0000259" key="9">
    <source>
        <dbReference type="PROSITE" id="PS52004"/>
    </source>
</evidence>
<dbReference type="InterPro" id="IPR016035">
    <property type="entry name" value="Acyl_Trfase/lysoPLipase"/>
</dbReference>
<organism evidence="11 12">
    <name type="scientific">Actinoalloteichus hymeniacidonis</name>
    <dbReference type="NCBI Taxonomy" id="340345"/>
    <lineage>
        <taxon>Bacteria</taxon>
        <taxon>Bacillati</taxon>
        <taxon>Actinomycetota</taxon>
        <taxon>Actinomycetes</taxon>
        <taxon>Pseudonocardiales</taxon>
        <taxon>Pseudonocardiaceae</taxon>
        <taxon>Actinoalloteichus</taxon>
    </lineage>
</organism>
<dbReference type="SUPFAM" id="SSF51735">
    <property type="entry name" value="NAD(P)-binding Rossmann-fold domains"/>
    <property type="match status" value="5"/>
</dbReference>
<dbReference type="Pfam" id="PF16197">
    <property type="entry name" value="KAsynt_C_assoc"/>
    <property type="match status" value="2"/>
</dbReference>
<dbReference type="SMART" id="SM00825">
    <property type="entry name" value="PKS_KS"/>
    <property type="match status" value="2"/>
</dbReference>
<evidence type="ECO:0000259" key="8">
    <source>
        <dbReference type="PROSITE" id="PS50075"/>
    </source>
</evidence>
<dbReference type="Gene3D" id="3.40.366.10">
    <property type="entry name" value="Malonyl-Coenzyme A Acyl Carrier Protein, domain 2"/>
    <property type="match status" value="2"/>
</dbReference>
<dbReference type="GO" id="GO:0016491">
    <property type="term" value="F:oxidoreductase activity"/>
    <property type="evidence" value="ECO:0007669"/>
    <property type="project" value="InterPro"/>
</dbReference>
<dbReference type="PROSITE" id="PS52019">
    <property type="entry name" value="PKS_MFAS_DH"/>
    <property type="match status" value="2"/>
</dbReference>
<evidence type="ECO:0000259" key="10">
    <source>
        <dbReference type="PROSITE" id="PS52019"/>
    </source>
</evidence>
<sequence length="3731" mass="385738">MTNEAQLVDFLRKMTADLRQAHRRVRQLEEARSEPIAIVGMACRYPGGVTSPDELWEVVASGRDAVSSMPSDRGWDVAGLFDPDPDRSGRSYVCEGAFLRDPGGFDADFFGMSPREALATDPQQRLLLEVSWEAVESAGIPAPSLRGSRTGVFAGIMNHDYASDYDNLPPEVEGYLSTGMAASVGSGRVSYTLGLEGPAVTVDTACSSSLVGLHLAAQSLRSGECDLALAGGVTVMATPTTFVELSRQRGLATNGRCKSFADAADGTGWGEGVGVLVLERLSDARRNGRRILAVVAGSAVNQDGASNGLTAPNGPSQQRVIRAALDGAGLVAADVDVVEAHGTGTRLGDPIEAQALLATYGQERQQPLLLGSVKSNIGHTQAAAGVAGIIKMVLAIRHGRVPATLHVDAPSTQVDWSAGAVELATSGRDWPSVDRPRRAGVSSFGISGTNAHVIIEAPPVEEPTAPVVSDSPVLITASASSAAGLAAQVASMDGWLAANPSVAAADVAWTAATGRTGLTHRAYRMGFDGPWESGVSPGEGGIGLLFTGQGSQHADMGSHPLVAEEYARVRAMFDPVVFEGDPDSTGVAQPAVFALQVALWKLWQSWGLRPDRLIGHSVGELAAAVVAGVWSLEDACRVVAARARLMQALPSGGAMLAVDRSVTEVSGGISVAAVNGPTSTVLSGPSGEIEALAVELRAAGARVKRLTVSHAFHSVLMEPMLAEFAEVLAGVEFSAPQIPIVGTSGAGGDVATARYWVDQVRATVCFAAAVRTAVAEGVDTFLELGPDAVLTPMVLETVPEVTAVAAQRKDRDQQLGDALGRMWQRGFDPDWAAVLPRGAHVELPTYAFQHRTYWLKSGPRLPSALDVAEHPLLTGRLMVAAGETTVLTGYLGQAAQPWLAEHHVAGTPILPGAAVVELALHAAALLGHESVLDLTLQAPLPTASGVQLQVSVGAQQAITVHARAEDADPEDPWVLVAAGTLGAGDAAASAFALGPPEGAEPVEVTEFYADLADAGLSYGPAFQGVRSAWRLGAVVHAEVVPGDSVAEQAGAFGLHPALFDAALHAFALVGGASATPRVPFEFRGVRLLRPGAEALRVTVTATGVDSMSLMATDVDGVPVLVVDSLTVRPIAAVPGGESPLVPVWRPIPLPAAVAGTAGFVVVEAEWDRAGPDPVAAHRAAEAALRCCQDWLADSGDADRTLVVLTRGSVALSGETPDPVAAVFRALVVAAGTEHPGRFVVVDVGVADAVPADSLVAAVVGVEEPVVVLRGGVAHVLRLETGAMERAVVGPIDPAGTVLITGGTGALGRMVARHLIERHGVRNLVLTNRSGRGGDAFADVDAEVTVVACAVDDPAAVRSLVAGIPRLTAVFHLAGVVDDGLVTDLDVDRLRRVLGPKVDGAWNLHEATRDLELSHFVLFSSASGLLGGAAQGNYAAANAYLDALAGVRRAAGLAGQSLAWGLWETDRGMAGSVQASAAGRLARTGIQALEARRGLELLDSGLRTGEVLLAPIGWERAALRRVPVADRPTALRELAPAPVAVRRAAGRGRSGFGDRLAGLTGPEAARAVRDLVREVTAGVLGHDGPDAVDDRRPFTDLGFDSLAAIELRNRLGTATGVRLPATAIFDHPTPSALAEHLHRCWSGSATPVAEASTPNVVSTADPIVVVGMACRYPGGVHSPEQLWDLVRDGVDAISEMPSDRGWDVEALYDPEPGLPGHSYTRHGGFLHDAGEFDAEFFGISPREAVAMDPQQRLLLHTAWEAFERAGIAAESVRGSRTGVFTGVMYNDYGSWPTGIESETGGHSGLGTAASVLSGRVAYALGLEGPAISVDTACSSSLVSLHLAAQALRNGECDLALAGGVTVMSTPGTFVEFSRQRGLSVDGRCKSYGAGADGTGWSEGVGLLLVERLSDARRLGHPVLAVVSGSAVNSDGASNGLTAPNGPAQQRVIRAALAAAGLVPGDVAVVEGHGTGTTLGDPIEVQALLATYGQDREVPAWLGSVKSNLGHTQAAAGVAGVIKMIMSMRHGVLPRTLHAGEPSTMIDWSAGAVRLLAEEQAWPAGPRRAAVSSFGVSGTNAHVIIEAPQDAPKQAGPAADDGPVALVLSGQSPEALRANAVRLAEHLVARPDQRAVDVAFTLGVCRTAGRMRVAVPAGAVTAAGLVASASDDGSVVEAREVRTAFLFTGQGAQRVSMGLRLDAAFPMYARAFDEVCAVLDPLLGRPLREVLEDAEALDTTEYAQPALFAVEVALVALLASWGVRPDVVAGHSIGELAAAHAAGVFSLADACTLVAARGSLMQQCPAGGAMVSVTASESEVRPLVDGVDGVAVAAVNGERAVVLSGDAEAVGVVAEKLAAAGHRTRRLNVSHAFHSAHMDAMLEPFAAVAAGVEAGEPVLPLVSGVLGRTQDAAGWSDPDYWVRQVRDPVRFVDVHAALVADGVDVCVEIGPDAALTAMAPPDGAHLALLRRDQDEAATLLTGIARAAAHGVPVDWAAVYSERAPRRVELPTYAFQTARYWLPRAVADPVRAVSGQGGVHPLLGASVVLAEGGGVVSSGVLSEAVEPWLAEHVVAGTVLLPGSALVEMTIQAGDRIGCGRLDELVLHAPLPLDGAVDVQVRVSEDDEDGRRRVSVHSARPEGTWVAHASGVLAEEDGAEIAELSVWPPVGASALDVGSLYADLAAAGYGYGDTFRGVRAAWRAGEELYAEIALREEDRASAGRYGIHPALLDAALHMLSAAGTGNELQLPFAWTGVRLVASGATAARVRLSPVDGGWHIVVADGTGAPVATVERLVLRAAEPVAQAAHRDDGLFRVDWSTPATVGEVRGVRLIGPDPFGVGEVVDAGPGPSVLCVAGTGWADPAEAHRVAEETLDRVRQRLAADEDVVVVTRRAIAAGEGEDVVDLSASVVWGLLRSMQNENPGRLVLVDIDDDPASVRVVPALAGGAAGQVAVRHGRATVPRLAAVSSEGDMLRPPDRGPWRLDSTGGGTLDALALVAAPEAQRPLAAHEVRVEVVAAGVNFRDVVVALGLVQGLAGIGGEMAGIVVETGAEVADLAVGDRVMGLCPDSLGPLAITHHRWLSRMPRGWSFTRAAGVPLTFLTAYYGLVDLGGLRSGQKVLVHAAAGGVGMAAVQLVRHFGGEVFATASPGKHSTLASMGLAPERIANSRTLDFEAEFLAATGGSGLDLVLDCLAGDFVDASLRLLPGGGRFLEMGKTDIRVPSEVAADHPGVRYAAYDIQDARPERIGEMLDTLVGLFESGALTAQPITTYDVRRGREAFRALSQAALVGKAVLQMPRALDPVGTVLITGGTGGLGAALARHLAATRPAGHLLLVGRGGPDAAGVAELVAELGCRVTVAACDVAVAGQLSALLARIPVEHPLTAVVHAAGVLDDAVSSALTAEQLHTVLRPKVDGAWRLHEATATSDLAAFVVFSSAAGILGGAGQANYAAGNTYLDALAHHRRSLGLAAQSLAWGAWVGTAGMTAELSEADRQRMDRTGFGALTVADGLARFDAATASAHTLLAPIAVNAARIGQADDVPELLRNLATRPGSRRRASAGEEAGAVGGLRDRLARLPVAEQHEVLIEVVRSGAARVLGHASTASVPAQRPFTDLGFDSLTAVELRNHLGARTGLRLPTTLLFDHPTPVELAAQLREELAPAEVSRVDEGLRVVAELEEALGLVPADAADRHRLTHRLRELMDRWAGDGGGEDLDEASNEDLFALVDQGYAAHGGAEG</sequence>
<dbReference type="SUPFAM" id="SSF53901">
    <property type="entry name" value="Thiolase-like"/>
    <property type="match status" value="2"/>
</dbReference>
<dbReference type="PROSITE" id="PS50075">
    <property type="entry name" value="CARRIER"/>
    <property type="match status" value="2"/>
</dbReference>
<dbReference type="SMART" id="SM00823">
    <property type="entry name" value="PKS_PP"/>
    <property type="match status" value="2"/>
</dbReference>
<dbReference type="Gene3D" id="1.10.1200.10">
    <property type="entry name" value="ACP-like"/>
    <property type="match status" value="2"/>
</dbReference>
<evidence type="ECO:0000256" key="6">
    <source>
        <dbReference type="ARBA" id="ARBA00023315"/>
    </source>
</evidence>
<feature type="region of interest" description="C-terminal hotdog fold" evidence="7">
    <location>
        <begin position="999"/>
        <end position="1136"/>
    </location>
</feature>
<reference evidence="12" key="1">
    <citation type="submission" date="2016-03" db="EMBL/GenBank/DDBJ databases">
        <title>Complete genome sequence of the type strain Actinoalloteichus hymeniacidonis DSM 45092.</title>
        <authorList>
            <person name="Schaffert L."/>
            <person name="Albersmeier A."/>
            <person name="Winkler A."/>
            <person name="Kalinowski J."/>
            <person name="Zotchev S."/>
            <person name="Ruckert C."/>
        </authorList>
    </citation>
    <scope>NUCLEOTIDE SEQUENCE [LARGE SCALE GENOMIC DNA]</scope>
    <source>
        <strain evidence="12">HPA177(T) (DSM 45092(T))</strain>
    </source>
</reference>
<evidence type="ECO:0000256" key="1">
    <source>
        <dbReference type="ARBA" id="ARBA00022450"/>
    </source>
</evidence>
<feature type="domain" description="Ketosynthase family 3 (KS3)" evidence="9">
    <location>
        <begin position="1659"/>
        <end position="2081"/>
    </location>
</feature>
<dbReference type="InterPro" id="IPR011032">
    <property type="entry name" value="GroES-like_sf"/>
</dbReference>
<dbReference type="KEGG" id="ahm:TL08_14650"/>
<dbReference type="Gene3D" id="3.10.129.110">
    <property type="entry name" value="Polyketide synthase dehydratase"/>
    <property type="match status" value="2"/>
</dbReference>
<dbReference type="Gene3D" id="3.40.47.10">
    <property type="match status" value="2"/>
</dbReference>
<evidence type="ECO:0000313" key="12">
    <source>
        <dbReference type="Proteomes" id="UP000095210"/>
    </source>
</evidence>
<protein>
    <submittedName>
        <fullName evidence="11">Polyketide synthase family protein</fullName>
    </submittedName>
</protein>
<dbReference type="InterPro" id="IPR009081">
    <property type="entry name" value="PP-bd_ACP"/>
</dbReference>
<dbReference type="SUPFAM" id="SSF50129">
    <property type="entry name" value="GroES-like"/>
    <property type="match status" value="1"/>
</dbReference>
<dbReference type="InterPro" id="IPR018201">
    <property type="entry name" value="Ketoacyl_synth_AS"/>
</dbReference>
<dbReference type="Gene3D" id="3.90.180.10">
    <property type="entry name" value="Medium-chain alcohol dehydrogenases, catalytic domain"/>
    <property type="match status" value="1"/>
</dbReference>
<dbReference type="Gene3D" id="3.40.50.720">
    <property type="entry name" value="NAD(P)-binding Rossmann-like Domain"/>
    <property type="match status" value="2"/>
</dbReference>
<dbReference type="Pfam" id="PF22953">
    <property type="entry name" value="SpnB_Rossmann"/>
    <property type="match status" value="1"/>
</dbReference>
<dbReference type="InterPro" id="IPR014043">
    <property type="entry name" value="Acyl_transferase_dom"/>
</dbReference>
<dbReference type="RefSeq" id="WP_084643029.1">
    <property type="nucleotide sequence ID" value="NZ_CP014859.1"/>
</dbReference>